<dbReference type="InterPro" id="IPR003660">
    <property type="entry name" value="HAMP_dom"/>
</dbReference>
<comment type="subcellular location">
    <subcellularLocation>
        <location evidence="2">Membrane</location>
    </subcellularLocation>
</comment>
<dbReference type="InterPro" id="IPR004358">
    <property type="entry name" value="Sig_transdc_His_kin-like_C"/>
</dbReference>
<dbReference type="OrthoDB" id="5525839at2"/>
<dbReference type="Gene3D" id="1.10.287.130">
    <property type="match status" value="1"/>
</dbReference>
<evidence type="ECO:0000256" key="11">
    <source>
        <dbReference type="SAM" id="Phobius"/>
    </source>
</evidence>
<dbReference type="Pfam" id="PF00512">
    <property type="entry name" value="HisKA"/>
    <property type="match status" value="1"/>
</dbReference>
<feature type="transmembrane region" description="Helical" evidence="11">
    <location>
        <begin position="38"/>
        <end position="59"/>
    </location>
</feature>
<dbReference type="PROSITE" id="PS50109">
    <property type="entry name" value="HIS_KIN"/>
    <property type="match status" value="1"/>
</dbReference>
<evidence type="ECO:0000256" key="7">
    <source>
        <dbReference type="ARBA" id="ARBA00022777"/>
    </source>
</evidence>
<evidence type="ECO:0000256" key="9">
    <source>
        <dbReference type="ARBA" id="ARBA00023012"/>
    </source>
</evidence>
<dbReference type="InterPro" id="IPR003594">
    <property type="entry name" value="HATPase_dom"/>
</dbReference>
<dbReference type="SUPFAM" id="SSF55874">
    <property type="entry name" value="ATPase domain of HSP90 chaperone/DNA topoisomerase II/histidine kinase"/>
    <property type="match status" value="1"/>
</dbReference>
<dbReference type="PANTHER" id="PTHR45436:SF5">
    <property type="entry name" value="SENSOR HISTIDINE KINASE TRCS"/>
    <property type="match status" value="1"/>
</dbReference>
<evidence type="ECO:0000313" key="14">
    <source>
        <dbReference type="EMBL" id="ATB51055.1"/>
    </source>
</evidence>
<dbReference type="SMART" id="SM00388">
    <property type="entry name" value="HisKA"/>
    <property type="match status" value="1"/>
</dbReference>
<keyword evidence="7 14" id="KW-0418">Kinase</keyword>
<reference evidence="14 15" key="1">
    <citation type="submission" date="2017-06" db="EMBL/GenBank/DDBJ databases">
        <title>Sequencing and comparative analysis of myxobacterial genomes.</title>
        <authorList>
            <person name="Rupp O."/>
            <person name="Goesmann A."/>
            <person name="Sogaard-Andersen L."/>
        </authorList>
    </citation>
    <scope>NUCLEOTIDE SEQUENCE [LARGE SCALE GENOMIC DNA]</scope>
    <source>
        <strain evidence="14 15">DSM 14697</strain>
    </source>
</reference>
<feature type="domain" description="Histidine kinase" evidence="12">
    <location>
        <begin position="553"/>
        <end position="764"/>
    </location>
</feature>
<evidence type="ECO:0000256" key="1">
    <source>
        <dbReference type="ARBA" id="ARBA00000085"/>
    </source>
</evidence>
<keyword evidence="5" id="KW-0808">Transferase</keyword>
<dbReference type="SMART" id="SM00304">
    <property type="entry name" value="HAMP"/>
    <property type="match status" value="1"/>
</dbReference>
<comment type="catalytic activity">
    <reaction evidence="1">
        <text>ATP + protein L-histidine = ADP + protein N-phospho-L-histidine.</text>
        <dbReference type="EC" id="2.7.13.3"/>
    </reaction>
</comment>
<dbReference type="KEGG" id="mmas:MYMAC_006712"/>
<protein>
    <recommendedName>
        <fullName evidence="3">histidine kinase</fullName>
        <ecNumber evidence="3">2.7.13.3</ecNumber>
    </recommendedName>
</protein>
<feature type="transmembrane region" description="Helical" evidence="11">
    <location>
        <begin position="166"/>
        <end position="187"/>
    </location>
</feature>
<evidence type="ECO:0000256" key="3">
    <source>
        <dbReference type="ARBA" id="ARBA00012438"/>
    </source>
</evidence>
<organism evidence="14 15">
    <name type="scientific">Corallococcus macrosporus DSM 14697</name>
    <dbReference type="NCBI Taxonomy" id="1189310"/>
    <lineage>
        <taxon>Bacteria</taxon>
        <taxon>Pseudomonadati</taxon>
        <taxon>Myxococcota</taxon>
        <taxon>Myxococcia</taxon>
        <taxon>Myxococcales</taxon>
        <taxon>Cystobacterineae</taxon>
        <taxon>Myxococcaceae</taxon>
        <taxon>Corallococcus</taxon>
    </lineage>
</organism>
<dbReference type="Proteomes" id="UP000217343">
    <property type="component" value="Chromosome"/>
</dbReference>
<dbReference type="Gene3D" id="3.30.565.10">
    <property type="entry name" value="Histidine kinase-like ATPase, C-terminal domain"/>
    <property type="match status" value="1"/>
</dbReference>
<evidence type="ECO:0000256" key="2">
    <source>
        <dbReference type="ARBA" id="ARBA00004370"/>
    </source>
</evidence>
<dbReference type="RefSeq" id="WP_095961066.1">
    <property type="nucleotide sequence ID" value="NZ_CP022203.1"/>
</dbReference>
<dbReference type="Gene3D" id="6.10.340.10">
    <property type="match status" value="1"/>
</dbReference>
<dbReference type="InterPro" id="IPR050428">
    <property type="entry name" value="TCS_sensor_his_kinase"/>
</dbReference>
<evidence type="ECO:0000259" key="13">
    <source>
        <dbReference type="PROSITE" id="PS50885"/>
    </source>
</evidence>
<feature type="transmembrane region" description="Helical" evidence="11">
    <location>
        <begin position="97"/>
        <end position="115"/>
    </location>
</feature>
<dbReference type="AlphaFoldDB" id="A0A250K4T5"/>
<dbReference type="PANTHER" id="PTHR45436">
    <property type="entry name" value="SENSOR HISTIDINE KINASE YKOH"/>
    <property type="match status" value="1"/>
</dbReference>
<dbReference type="Pfam" id="PF02518">
    <property type="entry name" value="HATPase_c"/>
    <property type="match status" value="1"/>
</dbReference>
<keyword evidence="6 11" id="KW-0812">Transmembrane</keyword>
<evidence type="ECO:0000256" key="5">
    <source>
        <dbReference type="ARBA" id="ARBA00022679"/>
    </source>
</evidence>
<keyword evidence="4" id="KW-0597">Phosphoprotein</keyword>
<evidence type="ECO:0000313" key="15">
    <source>
        <dbReference type="Proteomes" id="UP000217343"/>
    </source>
</evidence>
<feature type="transmembrane region" description="Helical" evidence="11">
    <location>
        <begin position="71"/>
        <end position="91"/>
    </location>
</feature>
<gene>
    <name evidence="14" type="ORF">MYMAC_006712</name>
</gene>
<dbReference type="GO" id="GO:0000155">
    <property type="term" value="F:phosphorelay sensor kinase activity"/>
    <property type="evidence" value="ECO:0007669"/>
    <property type="project" value="InterPro"/>
</dbReference>
<dbReference type="EC" id="2.7.13.3" evidence="3"/>
<dbReference type="InterPro" id="IPR036890">
    <property type="entry name" value="HATPase_C_sf"/>
</dbReference>
<dbReference type="Pfam" id="PF00672">
    <property type="entry name" value="HAMP"/>
    <property type="match status" value="1"/>
</dbReference>
<dbReference type="InterPro" id="IPR005467">
    <property type="entry name" value="His_kinase_dom"/>
</dbReference>
<accession>A0A250K4T5</accession>
<dbReference type="InterPro" id="IPR036097">
    <property type="entry name" value="HisK_dim/P_sf"/>
</dbReference>
<evidence type="ECO:0000256" key="8">
    <source>
        <dbReference type="ARBA" id="ARBA00022989"/>
    </source>
</evidence>
<name>A0A250K4T5_9BACT</name>
<feature type="domain" description="HAMP" evidence="13">
    <location>
        <begin position="482"/>
        <end position="538"/>
    </location>
</feature>
<dbReference type="EMBL" id="CP022203">
    <property type="protein sequence ID" value="ATB51055.1"/>
    <property type="molecule type" value="Genomic_DNA"/>
</dbReference>
<feature type="transmembrane region" description="Helical" evidence="11">
    <location>
        <begin position="457"/>
        <end position="476"/>
    </location>
</feature>
<keyword evidence="8 11" id="KW-1133">Transmembrane helix</keyword>
<proteinExistence type="predicted"/>
<dbReference type="SUPFAM" id="SSF47384">
    <property type="entry name" value="Homodimeric domain of signal transducing histidine kinase"/>
    <property type="match status" value="1"/>
</dbReference>
<keyword evidence="10 11" id="KW-0472">Membrane</keyword>
<dbReference type="PRINTS" id="PR00344">
    <property type="entry name" value="BCTRLSENSOR"/>
</dbReference>
<dbReference type="SUPFAM" id="SSF158472">
    <property type="entry name" value="HAMP domain-like"/>
    <property type="match status" value="1"/>
</dbReference>
<dbReference type="GO" id="GO:0016020">
    <property type="term" value="C:membrane"/>
    <property type="evidence" value="ECO:0007669"/>
    <property type="project" value="UniProtKB-SubCell"/>
</dbReference>
<dbReference type="SMART" id="SM00387">
    <property type="entry name" value="HATPase_c"/>
    <property type="match status" value="1"/>
</dbReference>
<evidence type="ECO:0000256" key="4">
    <source>
        <dbReference type="ARBA" id="ARBA00022553"/>
    </source>
</evidence>
<dbReference type="CDD" id="cd06225">
    <property type="entry name" value="HAMP"/>
    <property type="match status" value="1"/>
</dbReference>
<evidence type="ECO:0000259" key="12">
    <source>
        <dbReference type="PROSITE" id="PS50109"/>
    </source>
</evidence>
<sequence>MSGRARLAWALGVGLLGHVLNRFPVELIPGFDILLGFFLVIPAAPLLGPWGAGLAAGIAASATLQLWGHPWAMVGAMMEGVVLGALTRRYWPLQADCLYWLGGIPYLVISYRLGLGPEVPSSSAFAIALKQALNSLVPALLTQVALMTPVARARLWPLLPPAMRTFTLSSAVSSALLLALTLPLLLVGTLEGRARYAAERRRMDDRGLFTAHLLAETVDAELSTAQSQAALLASVVMNRWEREGERPPPAWLEPLLREWVYHSAFALNGGVGDSAGSLVAIWPPLGVASQPLAASNFADRAYFQDVRRTRAPLVSGVFAGRAAVTGPVMVAVAPLLRQQRFEGFTLLAINLPRMRAVAQERLAPGQRALLVDPSGTVAFDTGAAAGLEPESLGGTSLGEVVAKLPATGTGTYVTEPQAPKLRRTLSARHLATASLLRPGWRIVVEHPMRFMDFSVVGTYRALLATLALALVLAIPITRLLTRMVSRPVEAVAEAAGRMAAGERDVRVFGPRHRPGTEEVEKLGLAFDEMTARLQRHLEEVERASQAKVAFFSIASHELKTPLATLKLRLQRLRPEKTVRQQDLVLMDRQVDRLARLVNQLLDVSELSSGRLSLARMPLELSTLVRRVAERRAASAPQHALKLSLEPVDGWWDEPRLEQVVYNLVDNAIRYSPEGGPVEVVLRREGGDAVLEVKDRGVGLGPGGGEALFSRALRGGTLSAISRVEGLGVGLYLSREIVTRHGGTIHLAAREGGGTCAIVRLPRSEAPQEA</sequence>
<dbReference type="InterPro" id="IPR003661">
    <property type="entry name" value="HisK_dim/P_dom"/>
</dbReference>
<dbReference type="Gene3D" id="3.30.450.20">
    <property type="entry name" value="PAS domain"/>
    <property type="match status" value="1"/>
</dbReference>
<keyword evidence="15" id="KW-1185">Reference proteome</keyword>
<keyword evidence="9" id="KW-0902">Two-component regulatory system</keyword>
<dbReference type="CDD" id="cd00082">
    <property type="entry name" value="HisKA"/>
    <property type="match status" value="1"/>
</dbReference>
<evidence type="ECO:0000256" key="6">
    <source>
        <dbReference type="ARBA" id="ARBA00022692"/>
    </source>
</evidence>
<evidence type="ECO:0000256" key="10">
    <source>
        <dbReference type="ARBA" id="ARBA00023136"/>
    </source>
</evidence>
<dbReference type="PROSITE" id="PS50885">
    <property type="entry name" value="HAMP"/>
    <property type="match status" value="1"/>
</dbReference>